<keyword evidence="4" id="KW-0677">Repeat</keyword>
<keyword evidence="6 7" id="KW-0472">Membrane</keyword>
<evidence type="ECO:0000313" key="9">
    <source>
        <dbReference type="Proteomes" id="UP001396334"/>
    </source>
</evidence>
<dbReference type="SUPFAM" id="SSF52058">
    <property type="entry name" value="L domain-like"/>
    <property type="match status" value="1"/>
</dbReference>
<reference evidence="8 9" key="1">
    <citation type="journal article" date="2024" name="G3 (Bethesda)">
        <title>Genome assembly of Hibiscus sabdariffa L. provides insights into metabolisms of medicinal natural products.</title>
        <authorList>
            <person name="Kim T."/>
        </authorList>
    </citation>
    <scope>NUCLEOTIDE SEQUENCE [LARGE SCALE GENOMIC DNA]</scope>
    <source>
        <strain evidence="8">TK-2024</strain>
        <tissue evidence="8">Old leaves</tissue>
    </source>
</reference>
<dbReference type="Gene3D" id="3.80.10.10">
    <property type="entry name" value="Ribonuclease Inhibitor"/>
    <property type="match status" value="1"/>
</dbReference>
<accession>A0ABR2TVX0</accession>
<keyword evidence="2" id="KW-0433">Leucine-rich repeat</keyword>
<evidence type="ECO:0000313" key="8">
    <source>
        <dbReference type="EMBL" id="KAK9041590.1"/>
    </source>
</evidence>
<comment type="subcellular location">
    <subcellularLocation>
        <location evidence="1">Membrane</location>
    </subcellularLocation>
</comment>
<dbReference type="Pfam" id="PF00560">
    <property type="entry name" value="LRR_1"/>
    <property type="match status" value="2"/>
</dbReference>
<keyword evidence="9" id="KW-1185">Reference proteome</keyword>
<comment type="caution">
    <text evidence="8">The sequence shown here is derived from an EMBL/GenBank/DDBJ whole genome shotgun (WGS) entry which is preliminary data.</text>
</comment>
<dbReference type="Gene3D" id="3.30.200.20">
    <property type="entry name" value="Phosphorylase Kinase, domain 1"/>
    <property type="match status" value="1"/>
</dbReference>
<evidence type="ECO:0000256" key="5">
    <source>
        <dbReference type="ARBA" id="ARBA00022989"/>
    </source>
</evidence>
<organism evidence="8 9">
    <name type="scientific">Hibiscus sabdariffa</name>
    <name type="common">roselle</name>
    <dbReference type="NCBI Taxonomy" id="183260"/>
    <lineage>
        <taxon>Eukaryota</taxon>
        <taxon>Viridiplantae</taxon>
        <taxon>Streptophyta</taxon>
        <taxon>Embryophyta</taxon>
        <taxon>Tracheophyta</taxon>
        <taxon>Spermatophyta</taxon>
        <taxon>Magnoliopsida</taxon>
        <taxon>eudicotyledons</taxon>
        <taxon>Gunneridae</taxon>
        <taxon>Pentapetalae</taxon>
        <taxon>rosids</taxon>
        <taxon>malvids</taxon>
        <taxon>Malvales</taxon>
        <taxon>Malvaceae</taxon>
        <taxon>Malvoideae</taxon>
        <taxon>Hibiscus</taxon>
    </lineage>
</organism>
<dbReference type="InterPro" id="IPR051809">
    <property type="entry name" value="Plant_receptor-like_S/T_kinase"/>
</dbReference>
<dbReference type="PANTHER" id="PTHR27008:SF585">
    <property type="entry name" value="PROTEIN KINASE DOMAIN-CONTAINING PROTEIN"/>
    <property type="match status" value="1"/>
</dbReference>
<dbReference type="PANTHER" id="PTHR27008">
    <property type="entry name" value="OS04G0122200 PROTEIN"/>
    <property type="match status" value="1"/>
</dbReference>
<protein>
    <submittedName>
        <fullName evidence="8">Uncharacterized protein</fullName>
    </submittedName>
</protein>
<keyword evidence="5 7" id="KW-1133">Transmembrane helix</keyword>
<dbReference type="InterPro" id="IPR001611">
    <property type="entry name" value="Leu-rich_rpt"/>
</dbReference>
<proteinExistence type="predicted"/>
<dbReference type="EMBL" id="JBBPBN010000004">
    <property type="protein sequence ID" value="KAK9041590.1"/>
    <property type="molecule type" value="Genomic_DNA"/>
</dbReference>
<evidence type="ECO:0000256" key="6">
    <source>
        <dbReference type="ARBA" id="ARBA00023136"/>
    </source>
</evidence>
<evidence type="ECO:0000256" key="7">
    <source>
        <dbReference type="SAM" id="Phobius"/>
    </source>
</evidence>
<evidence type="ECO:0000256" key="3">
    <source>
        <dbReference type="ARBA" id="ARBA00022692"/>
    </source>
</evidence>
<dbReference type="InterPro" id="IPR032675">
    <property type="entry name" value="LRR_dom_sf"/>
</dbReference>
<evidence type="ECO:0000256" key="2">
    <source>
        <dbReference type="ARBA" id="ARBA00022614"/>
    </source>
</evidence>
<keyword evidence="3 7" id="KW-0812">Transmembrane</keyword>
<evidence type="ECO:0000256" key="1">
    <source>
        <dbReference type="ARBA" id="ARBA00004370"/>
    </source>
</evidence>
<evidence type="ECO:0000256" key="4">
    <source>
        <dbReference type="ARBA" id="ARBA00022737"/>
    </source>
</evidence>
<dbReference type="Gene3D" id="1.10.510.10">
    <property type="entry name" value="Transferase(Phosphotransferase) domain 1"/>
    <property type="match status" value="1"/>
</dbReference>
<feature type="transmembrane region" description="Helical" evidence="7">
    <location>
        <begin position="141"/>
        <end position="165"/>
    </location>
</feature>
<sequence>MALAGEFPVEIVNLRNVDGFLKGFISEGTGELEDVAYLSLAGNGLQGSIPELIGGLRGLHFLHLSRNNFSGTIPKSLERLLDLEYFNVSFNRLHGEIPRQGPFANYSIRSFMGNAELCGGETQLQLPPCKTNLSSKKPTKLLLHVLLPTGSTLLMLALIFLFLLWRRRRKTKLPIDRANSDALADWRRIPYHELRQATDGFCESKLLGVGSFGSVYQGQEDSVIQTITLATIGYMAPGMEVIDTNLLSISNEQEKAHNIASSNCALSALQLALDCSHELPEERIDMKQVVAQLNKIKFKFLNESNEARRSVI</sequence>
<gene>
    <name evidence="8" type="ORF">V6N11_016684</name>
</gene>
<name>A0ABR2TVX0_9ROSI</name>
<dbReference type="Proteomes" id="UP001396334">
    <property type="component" value="Unassembled WGS sequence"/>
</dbReference>